<dbReference type="AlphaFoldDB" id="A0A9J6P3L8"/>
<reference evidence="1" key="1">
    <citation type="journal article" date="2021" name="mSystems">
        <title>Bacteria and Archaea Synergistically Convert Glycine Betaine to Biogenic Methane in the Formosa Cold Seep of the South China Sea.</title>
        <authorList>
            <person name="Li L."/>
            <person name="Zhang W."/>
            <person name="Zhang S."/>
            <person name="Song L."/>
            <person name="Sun Q."/>
            <person name="Zhang H."/>
            <person name="Xiang H."/>
            <person name="Dong X."/>
        </authorList>
    </citation>
    <scope>NUCLEOTIDE SEQUENCE</scope>
    <source>
        <strain evidence="1">ZWT</strain>
    </source>
</reference>
<dbReference type="EMBL" id="JAGSOJ010000003">
    <property type="protein sequence ID" value="MCM1991263.1"/>
    <property type="molecule type" value="Genomic_DNA"/>
</dbReference>
<protein>
    <submittedName>
        <fullName evidence="1">Uncharacterized protein</fullName>
    </submittedName>
</protein>
<sequence length="121" mass="13571">MKKYIIIAGVPRAGKSIISQMISKKFGYQHISMDSIIAGIEKTFPETGIDSDANTQPYDNLVNISAKMAPFIRAMMDSGEYDELDYGVVIDIYQLLPKDFVQHIDSSICDIYYFITSEVTA</sequence>
<proteinExistence type="predicted"/>
<dbReference type="SUPFAM" id="SSF52540">
    <property type="entry name" value="P-loop containing nucleoside triphosphate hydrolases"/>
    <property type="match status" value="1"/>
</dbReference>
<dbReference type="Gene3D" id="3.40.50.300">
    <property type="entry name" value="P-loop containing nucleotide triphosphate hydrolases"/>
    <property type="match status" value="1"/>
</dbReference>
<keyword evidence="2" id="KW-1185">Reference proteome</keyword>
<evidence type="ECO:0000313" key="2">
    <source>
        <dbReference type="Proteomes" id="UP001056429"/>
    </source>
</evidence>
<dbReference type="RefSeq" id="WP_250860369.1">
    <property type="nucleotide sequence ID" value="NZ_JAGSOJ010000003.1"/>
</dbReference>
<reference evidence="1" key="2">
    <citation type="submission" date="2021-04" db="EMBL/GenBank/DDBJ databases">
        <authorList>
            <person name="Dong X."/>
        </authorList>
    </citation>
    <scope>NUCLEOTIDE SEQUENCE</scope>
    <source>
        <strain evidence="1">ZWT</strain>
    </source>
</reference>
<gene>
    <name evidence="1" type="ORF">KDK92_16125</name>
</gene>
<evidence type="ECO:0000313" key="1">
    <source>
        <dbReference type="EMBL" id="MCM1991263.1"/>
    </source>
</evidence>
<name>A0A9J6P3L8_9CLOT</name>
<accession>A0A9J6P3L8</accession>
<comment type="caution">
    <text evidence="1">The sequence shown here is derived from an EMBL/GenBank/DDBJ whole genome shotgun (WGS) entry which is preliminary data.</text>
</comment>
<dbReference type="InterPro" id="IPR027417">
    <property type="entry name" value="P-loop_NTPase"/>
</dbReference>
<organism evidence="1 2">
    <name type="scientific">Oceanirhabdus seepicola</name>
    <dbReference type="NCBI Taxonomy" id="2828781"/>
    <lineage>
        <taxon>Bacteria</taxon>
        <taxon>Bacillati</taxon>
        <taxon>Bacillota</taxon>
        <taxon>Clostridia</taxon>
        <taxon>Eubacteriales</taxon>
        <taxon>Clostridiaceae</taxon>
        <taxon>Oceanirhabdus</taxon>
    </lineage>
</organism>
<dbReference type="Proteomes" id="UP001056429">
    <property type="component" value="Unassembled WGS sequence"/>
</dbReference>